<protein>
    <submittedName>
        <fullName evidence="2">Uncharacterized protein</fullName>
    </submittedName>
</protein>
<evidence type="ECO:0000313" key="2">
    <source>
        <dbReference type="EMBL" id="BAD19974.1"/>
    </source>
</evidence>
<evidence type="ECO:0000313" key="3">
    <source>
        <dbReference type="Proteomes" id="UP000000763"/>
    </source>
</evidence>
<dbReference type="EMBL" id="AP005650">
    <property type="protein sequence ID" value="BAD19974.1"/>
    <property type="molecule type" value="Genomic_DNA"/>
</dbReference>
<name>Q6K3L2_ORYSJ</name>
<feature type="region of interest" description="Disordered" evidence="1">
    <location>
        <begin position="1"/>
        <end position="47"/>
    </location>
</feature>
<reference evidence="3" key="1">
    <citation type="journal article" date="2005" name="Nature">
        <title>The map-based sequence of the rice genome.</title>
        <authorList>
            <consortium name="International rice genome sequencing project (IRGSP)"/>
            <person name="Matsumoto T."/>
            <person name="Wu J."/>
            <person name="Kanamori H."/>
            <person name="Katayose Y."/>
            <person name="Fujisawa M."/>
            <person name="Namiki N."/>
            <person name="Mizuno H."/>
            <person name="Yamamoto K."/>
            <person name="Antonio B.A."/>
            <person name="Baba T."/>
            <person name="Sakata K."/>
            <person name="Nagamura Y."/>
            <person name="Aoki H."/>
            <person name="Arikawa K."/>
            <person name="Arita K."/>
            <person name="Bito T."/>
            <person name="Chiden Y."/>
            <person name="Fujitsuka N."/>
            <person name="Fukunaka R."/>
            <person name="Hamada M."/>
            <person name="Harada C."/>
            <person name="Hayashi A."/>
            <person name="Hijishita S."/>
            <person name="Honda M."/>
            <person name="Hosokawa S."/>
            <person name="Ichikawa Y."/>
            <person name="Idonuma A."/>
            <person name="Iijima M."/>
            <person name="Ikeda M."/>
            <person name="Ikeno M."/>
            <person name="Ito K."/>
            <person name="Ito S."/>
            <person name="Ito T."/>
            <person name="Ito Y."/>
            <person name="Ito Y."/>
            <person name="Iwabuchi A."/>
            <person name="Kamiya K."/>
            <person name="Karasawa W."/>
            <person name="Kurita K."/>
            <person name="Katagiri S."/>
            <person name="Kikuta A."/>
            <person name="Kobayashi H."/>
            <person name="Kobayashi N."/>
            <person name="Machita K."/>
            <person name="Maehara T."/>
            <person name="Masukawa M."/>
            <person name="Mizubayashi T."/>
            <person name="Mukai Y."/>
            <person name="Nagasaki H."/>
            <person name="Nagata Y."/>
            <person name="Naito S."/>
            <person name="Nakashima M."/>
            <person name="Nakama Y."/>
            <person name="Nakamichi Y."/>
            <person name="Nakamura M."/>
            <person name="Meguro A."/>
            <person name="Negishi M."/>
            <person name="Ohta I."/>
            <person name="Ohta T."/>
            <person name="Okamoto M."/>
            <person name="Ono N."/>
            <person name="Saji S."/>
            <person name="Sakaguchi M."/>
            <person name="Sakai K."/>
            <person name="Shibata M."/>
            <person name="Shimokawa T."/>
            <person name="Song J."/>
            <person name="Takazaki Y."/>
            <person name="Terasawa K."/>
            <person name="Tsugane M."/>
            <person name="Tsuji K."/>
            <person name="Ueda S."/>
            <person name="Waki K."/>
            <person name="Yamagata H."/>
            <person name="Yamamoto M."/>
            <person name="Yamamoto S."/>
            <person name="Yamane H."/>
            <person name="Yoshiki S."/>
            <person name="Yoshihara R."/>
            <person name="Yukawa K."/>
            <person name="Zhong H."/>
            <person name="Yano M."/>
            <person name="Yuan Q."/>
            <person name="Ouyang S."/>
            <person name="Liu J."/>
            <person name="Jones K.M."/>
            <person name="Gansberger K."/>
            <person name="Moffat K."/>
            <person name="Hill J."/>
            <person name="Bera J."/>
            <person name="Fadrosh D."/>
            <person name="Jin S."/>
            <person name="Johri S."/>
            <person name="Kim M."/>
            <person name="Overton L."/>
            <person name="Reardon M."/>
            <person name="Tsitrin T."/>
            <person name="Vuong H."/>
            <person name="Weaver B."/>
            <person name="Ciecko A."/>
            <person name="Tallon L."/>
            <person name="Jackson J."/>
            <person name="Pai G."/>
            <person name="Aken S.V."/>
            <person name="Utterback T."/>
            <person name="Reidmuller S."/>
            <person name="Feldblyum T."/>
            <person name="Hsiao J."/>
            <person name="Zismann V."/>
            <person name="Iobst S."/>
            <person name="de Vazeille A.R."/>
            <person name="Buell C.R."/>
            <person name="Ying K."/>
            <person name="Li Y."/>
            <person name="Lu T."/>
            <person name="Huang Y."/>
            <person name="Zhao Q."/>
            <person name="Feng Q."/>
            <person name="Zhang L."/>
            <person name="Zhu J."/>
            <person name="Weng Q."/>
            <person name="Mu J."/>
            <person name="Lu Y."/>
            <person name="Fan D."/>
            <person name="Liu Y."/>
            <person name="Guan J."/>
            <person name="Zhang Y."/>
            <person name="Yu S."/>
            <person name="Liu X."/>
            <person name="Zhang Y."/>
            <person name="Hong G."/>
            <person name="Han B."/>
            <person name="Choisne N."/>
            <person name="Demange N."/>
            <person name="Orjeda G."/>
            <person name="Samain S."/>
            <person name="Cattolico L."/>
            <person name="Pelletier E."/>
            <person name="Couloux A."/>
            <person name="Segurens B."/>
            <person name="Wincker P."/>
            <person name="D'Hont A."/>
            <person name="Scarpelli C."/>
            <person name="Weissenbach J."/>
            <person name="Salanoubat M."/>
            <person name="Quetier F."/>
            <person name="Yu Y."/>
            <person name="Kim H.R."/>
            <person name="Rambo T."/>
            <person name="Currie J."/>
            <person name="Collura K."/>
            <person name="Luo M."/>
            <person name="Yang T."/>
            <person name="Ammiraju J.S.S."/>
            <person name="Engler F."/>
            <person name="Soderlund C."/>
            <person name="Wing R.A."/>
            <person name="Palmer L.E."/>
            <person name="de la Bastide M."/>
            <person name="Spiegel L."/>
            <person name="Nascimento L."/>
            <person name="Zutavern T."/>
            <person name="O'Shaughnessy A."/>
            <person name="Dike S."/>
            <person name="Dedhia N."/>
            <person name="Preston R."/>
            <person name="Balija V."/>
            <person name="McCombie W.R."/>
            <person name="Chow T."/>
            <person name="Chen H."/>
            <person name="Chung M."/>
            <person name="Chen C."/>
            <person name="Shaw J."/>
            <person name="Wu H."/>
            <person name="Hsiao K."/>
            <person name="Chao Y."/>
            <person name="Chu M."/>
            <person name="Cheng C."/>
            <person name="Hour A."/>
            <person name="Lee P."/>
            <person name="Lin S."/>
            <person name="Lin Y."/>
            <person name="Liou J."/>
            <person name="Liu S."/>
            <person name="Hsing Y."/>
            <person name="Raghuvanshi S."/>
            <person name="Mohanty A."/>
            <person name="Bharti A.K."/>
            <person name="Gaur A."/>
            <person name="Gupta V."/>
            <person name="Kumar D."/>
            <person name="Ravi V."/>
            <person name="Vij S."/>
            <person name="Kapur A."/>
            <person name="Khurana P."/>
            <person name="Khurana P."/>
            <person name="Khurana J.P."/>
            <person name="Tyagi A.K."/>
            <person name="Gaikwad K."/>
            <person name="Singh A."/>
            <person name="Dalal V."/>
            <person name="Srivastava S."/>
            <person name="Dixit A."/>
            <person name="Pal A.K."/>
            <person name="Ghazi I.A."/>
            <person name="Yadav M."/>
            <person name="Pandit A."/>
            <person name="Bhargava A."/>
            <person name="Sureshbabu K."/>
            <person name="Batra K."/>
            <person name="Sharma T.R."/>
            <person name="Mohapatra T."/>
            <person name="Singh N.K."/>
            <person name="Messing J."/>
            <person name="Nelson A.B."/>
            <person name="Fuks G."/>
            <person name="Kavchok S."/>
            <person name="Keizer G."/>
            <person name="Linton E."/>
            <person name="Llaca V."/>
            <person name="Song R."/>
            <person name="Tanyolac B."/>
            <person name="Young S."/>
            <person name="Ho-Il K."/>
            <person name="Hahn J.H."/>
            <person name="Sangsakoo G."/>
            <person name="Vanavichit A."/>
            <person name="de Mattos Luiz.A.T."/>
            <person name="Zimmer P.D."/>
            <person name="Malone G."/>
            <person name="Dellagostin O."/>
            <person name="de Oliveira A.C."/>
            <person name="Bevan M."/>
            <person name="Bancroft I."/>
            <person name="Minx P."/>
            <person name="Cordum H."/>
            <person name="Wilson R."/>
            <person name="Cheng Z."/>
            <person name="Jin W."/>
            <person name="Jiang J."/>
            <person name="Leong S.A."/>
            <person name="Iwama H."/>
            <person name="Gojobori T."/>
            <person name="Itoh T."/>
            <person name="Niimura Y."/>
            <person name="Fujii Y."/>
            <person name="Habara T."/>
            <person name="Sakai H."/>
            <person name="Sato Y."/>
            <person name="Wilson G."/>
            <person name="Kumar K."/>
            <person name="McCouch S."/>
            <person name="Juretic N."/>
            <person name="Hoen D."/>
            <person name="Wright S."/>
            <person name="Bruskiewich R."/>
            <person name="Bureau T."/>
            <person name="Miyao A."/>
            <person name="Hirochika H."/>
            <person name="Nishikawa T."/>
            <person name="Kadowaki K."/>
            <person name="Sugiura M."/>
            <person name="Burr B."/>
            <person name="Sasaki T."/>
        </authorList>
    </citation>
    <scope>NUCLEOTIDE SEQUENCE [LARGE SCALE GENOMIC DNA]</scope>
    <source>
        <strain evidence="3">cv. Nipponbare</strain>
    </source>
</reference>
<evidence type="ECO:0000256" key="1">
    <source>
        <dbReference type="SAM" id="MobiDB-lite"/>
    </source>
</evidence>
<gene>
    <name evidence="2" type="primary">OSJNBa0078K05.18</name>
</gene>
<dbReference type="Proteomes" id="UP000000763">
    <property type="component" value="Chromosome 2"/>
</dbReference>
<reference evidence="3" key="2">
    <citation type="journal article" date="2008" name="Nucleic Acids Res.">
        <title>The rice annotation project database (RAP-DB): 2008 update.</title>
        <authorList>
            <consortium name="The rice annotation project (RAP)"/>
        </authorList>
    </citation>
    <scope>GENOME REANNOTATION</scope>
    <source>
        <strain evidence="3">cv. Nipponbare</strain>
    </source>
</reference>
<accession>Q6K3L2</accession>
<proteinExistence type="predicted"/>
<organism evidence="2 3">
    <name type="scientific">Oryza sativa subsp. japonica</name>
    <name type="common">Rice</name>
    <dbReference type="NCBI Taxonomy" id="39947"/>
    <lineage>
        <taxon>Eukaryota</taxon>
        <taxon>Viridiplantae</taxon>
        <taxon>Streptophyta</taxon>
        <taxon>Embryophyta</taxon>
        <taxon>Tracheophyta</taxon>
        <taxon>Spermatophyta</taxon>
        <taxon>Magnoliopsida</taxon>
        <taxon>Liliopsida</taxon>
        <taxon>Poales</taxon>
        <taxon>Poaceae</taxon>
        <taxon>BOP clade</taxon>
        <taxon>Oryzoideae</taxon>
        <taxon>Oryzeae</taxon>
        <taxon>Oryzinae</taxon>
        <taxon>Oryza</taxon>
        <taxon>Oryza sativa</taxon>
    </lineage>
</organism>
<sequence length="141" mass="15236">MHDHDKAGQLEFGLQLAPRATGGGGALPSTGSGRRGGGGRWRQRPPLRRIWQEGRRRVADLAEGRRWAVAEERLTSDEADGDIDEIVVEGFNEISQRVGSAYSGFVNSGGYLDQSSSDAAALKKLYTEGAIPPKQIMAREA</sequence>
<dbReference type="AlphaFoldDB" id="Q6K3L2"/>